<protein>
    <submittedName>
        <fullName evidence="2">YibE F-like protein</fullName>
    </submittedName>
</protein>
<dbReference type="PIRSF" id="PIRSF031503">
    <property type="entry name" value="UCP031503_mp"/>
    <property type="match status" value="1"/>
</dbReference>
<feature type="transmembrane region" description="Helical" evidence="1">
    <location>
        <begin position="186"/>
        <end position="204"/>
    </location>
</feature>
<gene>
    <name evidence="2" type="ORF">FD47_GL000511</name>
</gene>
<feature type="transmembrane region" description="Helical" evidence="1">
    <location>
        <begin position="117"/>
        <end position="142"/>
    </location>
</feature>
<reference evidence="2 3" key="1">
    <citation type="journal article" date="2015" name="Genome Announc.">
        <title>Expanding the biotechnology potential of lactobacilli through comparative genomics of 213 strains and associated genera.</title>
        <authorList>
            <person name="Sun Z."/>
            <person name="Harris H.M."/>
            <person name="McCann A."/>
            <person name="Guo C."/>
            <person name="Argimon S."/>
            <person name="Zhang W."/>
            <person name="Yang X."/>
            <person name="Jeffery I.B."/>
            <person name="Cooney J.C."/>
            <person name="Kagawa T.F."/>
            <person name="Liu W."/>
            <person name="Song Y."/>
            <person name="Salvetti E."/>
            <person name="Wrobel A."/>
            <person name="Rasinkangas P."/>
            <person name="Parkhill J."/>
            <person name="Rea M.C."/>
            <person name="O'Sullivan O."/>
            <person name="Ritari J."/>
            <person name="Douillard F.P."/>
            <person name="Paul Ross R."/>
            <person name="Yang R."/>
            <person name="Briner A.E."/>
            <person name="Felis G.E."/>
            <person name="de Vos W.M."/>
            <person name="Barrangou R."/>
            <person name="Klaenhammer T.R."/>
            <person name="Caufield P.W."/>
            <person name="Cui Y."/>
            <person name="Zhang H."/>
            <person name="O'Toole P.W."/>
        </authorList>
    </citation>
    <scope>NUCLEOTIDE SEQUENCE [LARGE SCALE GENOMIC DNA]</scope>
    <source>
        <strain evidence="2 3">DSM 18390</strain>
    </source>
</reference>
<dbReference type="PANTHER" id="PTHR41771:SF1">
    <property type="entry name" value="MEMBRANE PROTEIN"/>
    <property type="match status" value="1"/>
</dbReference>
<name>A0A0R1YQB5_9LACO</name>
<dbReference type="PANTHER" id="PTHR41771">
    <property type="entry name" value="MEMBRANE PROTEIN-RELATED"/>
    <property type="match status" value="1"/>
</dbReference>
<organism evidence="2 3">
    <name type="scientific">Lentilactobacillus parafarraginis DSM 18390 = JCM 14109</name>
    <dbReference type="NCBI Taxonomy" id="1423786"/>
    <lineage>
        <taxon>Bacteria</taxon>
        <taxon>Bacillati</taxon>
        <taxon>Bacillota</taxon>
        <taxon>Bacilli</taxon>
        <taxon>Lactobacillales</taxon>
        <taxon>Lactobacillaceae</taxon>
        <taxon>Lentilactobacillus</taxon>
    </lineage>
</organism>
<keyword evidence="1" id="KW-1133">Transmembrane helix</keyword>
<dbReference type="EMBL" id="AZFZ01000014">
    <property type="protein sequence ID" value="KRM44386.1"/>
    <property type="molecule type" value="Genomic_DNA"/>
</dbReference>
<sequence>MGSLTALGLVLLILMIIVGGKQGISSFLSMVVNFGILFFSIVLIAFHMPPIIVTVVASVILLSITIFWSSASDNASTTAFQASVLILILLIAIIIPIEYWARVGGFGLEDSEELEGLSLYVGINFTKLAICTAILSSLGAIAEASIAIASGLDEITTQHPKIPADQLFADGIFIGKQIIGTAVNTLFFGFFGSSMGLFIWFYGLNYSLGDILNDKIFAAELIAIVISLIGVVLTIPGTTLIMSYKLRRKQRQGQKTESDH</sequence>
<dbReference type="Proteomes" id="UP000051010">
    <property type="component" value="Unassembled WGS sequence"/>
</dbReference>
<evidence type="ECO:0000256" key="1">
    <source>
        <dbReference type="SAM" id="Phobius"/>
    </source>
</evidence>
<dbReference type="InterPro" id="IPR012507">
    <property type="entry name" value="YibE_F"/>
</dbReference>
<dbReference type="RefSeq" id="WP_054733598.1">
    <property type="nucleotide sequence ID" value="NZ_AZFZ01000014.1"/>
</dbReference>
<evidence type="ECO:0000313" key="3">
    <source>
        <dbReference type="Proteomes" id="UP000051010"/>
    </source>
</evidence>
<feature type="transmembrane region" description="Helical" evidence="1">
    <location>
        <begin position="36"/>
        <end position="67"/>
    </location>
</feature>
<proteinExistence type="predicted"/>
<dbReference type="Pfam" id="PF07907">
    <property type="entry name" value="YibE_F"/>
    <property type="match status" value="1"/>
</dbReference>
<feature type="transmembrane region" description="Helical" evidence="1">
    <location>
        <begin position="216"/>
        <end position="242"/>
    </location>
</feature>
<evidence type="ECO:0000313" key="2">
    <source>
        <dbReference type="EMBL" id="KRM44386.1"/>
    </source>
</evidence>
<feature type="transmembrane region" description="Helical" evidence="1">
    <location>
        <begin position="79"/>
        <end position="97"/>
    </location>
</feature>
<keyword evidence="1" id="KW-0812">Transmembrane</keyword>
<dbReference type="InterPro" id="IPR014564">
    <property type="entry name" value="UCP031503_TM"/>
</dbReference>
<dbReference type="AlphaFoldDB" id="A0A0R1YQB5"/>
<comment type="caution">
    <text evidence="2">The sequence shown here is derived from an EMBL/GenBank/DDBJ whole genome shotgun (WGS) entry which is preliminary data.</text>
</comment>
<accession>A0A0R1YQB5</accession>
<keyword evidence="1" id="KW-0472">Membrane</keyword>
<dbReference type="PATRIC" id="fig|1423786.4.peg.534"/>